<dbReference type="InterPro" id="IPR027417">
    <property type="entry name" value="P-loop_NTPase"/>
</dbReference>
<keyword evidence="1" id="KW-0175">Coiled coil</keyword>
<sequence>MNTLSVNLENCFGIGKLKHDFEFGAKKSNTFLIYAPNGTMKSSFAKTFDALSKNDSKNPPCDRVYRDKQSKYEVLVDGSPIPGESILVVNAEDSTFDASNKISAFIASKELKERYDTIYKDLEAQKTEFIKRLRTVSQSTDCEGELIGAFTERDGESFFDVLERVSLRLKDKVDKYSFRYNDVFDKKGNVIKFLDKNEKILDQYVNDYKSLLANSKFFKESDKNSFGTYQANELLKSIEDNSFFDAGHKFILDDGTEITNSESLRQVVQDEIAKIINDAKLKAAFEKIDKAIGANMELRAFQKVVERNNLLLVELKDYDAFREKVWISYLSEMKEHSEELAKYYESKKAELKNIIEEAKKEFVQWKKIVSTFNDRFYVPFKVLLTNQEDIILKQMTAKLEFEYSDSQEVAVRQKGEDLLKILSKGEQRAYFILQFLFEIESRRHSPNKSIIIFDDVADSFDYKNKFAIIEYIRELHNSDLFRIILLTHNFDFYRTIASRFALARPVVYMATKSNEKEIFLHIGAYRKDVFDHFLKNINKPKIFISSIAFVRNIVEYADSDHCSDYEILTSCLHLKENSYIIKVNDVYAIYVARFGKLVGKTIDFGDDNLIDFVFKTADSICDEQLVDEILLENKISLAIAIRLKAEGYLIKKLPDIDLEKITSKQTNELYQIYRDRFPESGSISVLDRVNLMTPENIHINAFMYEPLIDMSVFHLRDLYERVKLL</sequence>
<comment type="caution">
    <text evidence="2">The sequence shown here is derived from an EMBL/GenBank/DDBJ whole genome shotgun (WGS) entry which is preliminary data.</text>
</comment>
<dbReference type="EMBL" id="JBHUPA010000007">
    <property type="protein sequence ID" value="MFD2962504.1"/>
    <property type="molecule type" value="Genomic_DNA"/>
</dbReference>
<organism evidence="2 3">
    <name type="scientific">Olivibacter jilunii</name>
    <dbReference type="NCBI Taxonomy" id="985016"/>
    <lineage>
        <taxon>Bacteria</taxon>
        <taxon>Pseudomonadati</taxon>
        <taxon>Bacteroidota</taxon>
        <taxon>Sphingobacteriia</taxon>
        <taxon>Sphingobacteriales</taxon>
        <taxon>Sphingobacteriaceae</taxon>
        <taxon>Olivibacter</taxon>
    </lineage>
</organism>
<proteinExistence type="predicted"/>
<evidence type="ECO:0008006" key="4">
    <source>
        <dbReference type="Google" id="ProtNLM"/>
    </source>
</evidence>
<name>A0ABW6B2S5_9SPHI</name>
<feature type="coiled-coil region" evidence="1">
    <location>
        <begin position="341"/>
        <end position="368"/>
    </location>
</feature>
<evidence type="ECO:0000313" key="3">
    <source>
        <dbReference type="Proteomes" id="UP001597560"/>
    </source>
</evidence>
<dbReference type="Gene3D" id="3.40.50.300">
    <property type="entry name" value="P-loop containing nucleotide triphosphate hydrolases"/>
    <property type="match status" value="1"/>
</dbReference>
<keyword evidence="3" id="KW-1185">Reference proteome</keyword>
<accession>A0ABW6B2S5</accession>
<evidence type="ECO:0000256" key="1">
    <source>
        <dbReference type="SAM" id="Coils"/>
    </source>
</evidence>
<dbReference type="SUPFAM" id="SSF52540">
    <property type="entry name" value="P-loop containing nucleoside triphosphate hydrolases"/>
    <property type="match status" value="1"/>
</dbReference>
<evidence type="ECO:0000313" key="2">
    <source>
        <dbReference type="EMBL" id="MFD2962504.1"/>
    </source>
</evidence>
<protein>
    <recommendedName>
        <fullName evidence="4">Protein CR006 P-loop domain-containing protein</fullName>
    </recommendedName>
</protein>
<reference evidence="3" key="1">
    <citation type="journal article" date="2019" name="Int. J. Syst. Evol. Microbiol.">
        <title>The Global Catalogue of Microorganisms (GCM) 10K type strain sequencing project: providing services to taxonomists for standard genome sequencing and annotation.</title>
        <authorList>
            <consortium name="The Broad Institute Genomics Platform"/>
            <consortium name="The Broad Institute Genome Sequencing Center for Infectious Disease"/>
            <person name="Wu L."/>
            <person name="Ma J."/>
        </authorList>
    </citation>
    <scope>NUCLEOTIDE SEQUENCE [LARGE SCALE GENOMIC DNA]</scope>
    <source>
        <strain evidence="3">KCTC 23098</strain>
    </source>
</reference>
<dbReference type="Proteomes" id="UP001597560">
    <property type="component" value="Unassembled WGS sequence"/>
</dbReference>
<gene>
    <name evidence="2" type="ORF">ACFS6J_11955</name>
</gene>
<dbReference type="RefSeq" id="WP_377610737.1">
    <property type="nucleotide sequence ID" value="NZ_JBHUPA010000007.1"/>
</dbReference>
<dbReference type="CDD" id="cd00267">
    <property type="entry name" value="ABC_ATPase"/>
    <property type="match status" value="1"/>
</dbReference>